<dbReference type="EMBL" id="AMQN01010471">
    <property type="status" value="NOT_ANNOTATED_CDS"/>
    <property type="molecule type" value="Genomic_DNA"/>
</dbReference>
<evidence type="ECO:0000256" key="4">
    <source>
        <dbReference type="ARBA" id="ARBA00023242"/>
    </source>
</evidence>
<evidence type="ECO:0000256" key="2">
    <source>
        <dbReference type="ARBA" id="ARBA00005892"/>
    </source>
</evidence>
<sequence length="2050" mass="228216">MPELADAIWKRIAARVWGPYKELFHSVENAIKCKQPDALHDLEVVIRRHKPDFISLLKYPAKNDIHRSNVKAANKTGLVVQGQQAPQILGQDFIDEALLISDLFGLNEYASVELLIAGESQQSYFPGLGRGLVAVLLYYDGRASLVAALHMLLQARVGRTWSHGLSDDTNALISKLSDQLISEGIVGKLLDLIGDVDVDKEVAHLQKPEFRALGPPKHRKQVMDKIRETQQSLADCVFCLAAQCALGKHDTLRLIAQLRGEDGSTSSDGTLSDVTLTLLMALFYCLDVRMLETQDSEEAIEKLPLLKEADFVQNVHQQLTSVAHKWGSPSLKAVVQLAWCVTLRSLSQYNVISGINSFCEQDESVADHAIENGAFSFLLESIIRSPTLHREEYFIRQLHNIVTDFIVQLPLKIKELRNRGDETARIIMANEQEGLEPPSNLPRHFETFLIMIGALYEKDPLDLELAEEYWCPSENANMLNQSSGTSMYNYRPPQRQVSLYKFVRLSGDLLSPPLYIPYIRMLTGLANGPHCAHHCFNLLKSSGGSMGLPHLSGGQAASSVSWDHFFVSINQYYSTLRQEVPSMPHHDLQHVYRQHPRGISPREMEGLAAVLRLTRMVIEEDEAARIALCENPQWPPLVLLLGLVSCSISPELKSELLLTLAAFAKTPEIAATLWQSIECSQILPTVQSSGLQKSGGILTELDEVEARNEEFPLTRAFLTLLDILTDGPIPAGLGAGCRAPGFAPYLDFLRDQVLLKFNSRAYRDPAEKWEVGSLVLDILYKLLNDHQVSAEDFVDQYVEVQGKGAAVMCKPPGHMILIHMLNESPMFKTILYIVDEATRQLDKHISFPGQAALEKCSLLCLRMIAATLERQEACLDAVRETGAAIMLDNVAHLLLTTNPRSGRPDHLTNIARYVTFNSWLPEHSLCAVRILSWACIAPAILPQVVPLFTVDQNTSASILHGFVECLECDDPERALPTEDHGMLDEDLNMSQVKCATRQAIVQLLLQNLDHAAPNLAHFLLGFDLCNPVSRTNLQDPGVLGCARTCLHSLLSVLNRGVDSRAGPACVYEMPQMAELAYHLIYVLCANKDTCGPFVRYLRTHDLIYRHMQHLPFQPPQPDWSASTESLLLRQMSWLLKAAAIELRLTASQSQRSHVQRLINLLLDDSPSASGKTAQADGTFDVDYTQDSEFTIFNSTQSNVQQNLAGGQTRRKLSSILDAVDFCQDAPSPFEFQFFPPVLVENVQKSCQQRGPGGSMFTNIRMLHRSLLLQMNNLPGSAHRPHMIQELDGICTAIVERNAYTEAIGSKRAGLEGWRQVVEIILAACPPDLLQGEARQCVILELLQDLLNAVSKDEAASELTGPVAGVILMLMANLSYSFITSQSPKPSVDTFISLLDNTIDFPSKPSAYGNQGGARTLFASSLQVVLKGLVQHMKNSSAGPQRVRAYLYGSLLYYLQIAHKPQSLFPVAVGNSEDGFASRILIKETEFDRLSRDNMETLRTSPGLMEIVCRDACDGHDVSKMLALSCLDVILAEDKSGDWLSFITERGYLQHLVESLSKDDEQLQAMLLPQPEPLKNLYIFESKIALLTRVGETPTGAQYLLQCGITAKLAQCSVLDMRPEVEREVGGGFVPSVLLRYRRHILFPVLRMCMAVLTALGIDNRQAAHQVLRIIVAHADVFYAILRGPRSGVPPQLETLQELALTTGVVSRAAIDETPEESMLTDTSSLEFRGLVSRLQRQMIALLPRYCLSAKQFKEIKNSQLLNAEDTQDIEAQMRLAVEEVSSHVVAFCRGLVARSGVSAQMFCVIFSPSLLEAMTKEQAYDDLQSGALSVSAATAAGRPQNLGLVIHVLHNAATQFLAIWDAHKVHARQLENMPLLSTDELKELCGANSTERLSSQQKQNLASRRLTQIMNNKAHELQHLSYVVENTLFLLWRHLEFYLIHCIPSDQDVPLHKLHARKQQEARRLQDPIGANVSVMDDNYEVAMMGLQSGGVSREDLDQLNSNIHSCVNDALFRKLHDIEQCYTKTRNRFGFMEALARRVKRLLKLHTDL</sequence>
<dbReference type="GO" id="GO:0017056">
    <property type="term" value="F:structural constituent of nuclear pore"/>
    <property type="evidence" value="ECO:0007669"/>
    <property type="project" value="TreeGrafter"/>
</dbReference>
<dbReference type="OrthoDB" id="2019644at2759"/>
<proteinExistence type="inferred from homology"/>
<comment type="similarity">
    <text evidence="2">Belongs to the NUP186/NUP192/NUP205 family.</text>
</comment>
<reference evidence="7" key="1">
    <citation type="submission" date="2012-12" db="EMBL/GenBank/DDBJ databases">
        <authorList>
            <person name="Hellsten U."/>
            <person name="Grimwood J."/>
            <person name="Chapman J.A."/>
            <person name="Shapiro H."/>
            <person name="Aerts A."/>
            <person name="Otillar R.P."/>
            <person name="Terry A.Y."/>
            <person name="Boore J.L."/>
            <person name="Simakov O."/>
            <person name="Marletaz F."/>
            <person name="Cho S.-J."/>
            <person name="Edsinger-Gonzales E."/>
            <person name="Havlak P."/>
            <person name="Kuo D.-H."/>
            <person name="Larsson T."/>
            <person name="Lv J."/>
            <person name="Arendt D."/>
            <person name="Savage R."/>
            <person name="Osoegawa K."/>
            <person name="de Jong P."/>
            <person name="Lindberg D.R."/>
            <person name="Seaver E.C."/>
            <person name="Weisblat D.A."/>
            <person name="Putnam N.H."/>
            <person name="Grigoriev I.V."/>
            <person name="Rokhsar D.S."/>
        </authorList>
    </citation>
    <scope>NUCLEOTIDE SEQUENCE</scope>
    <source>
        <strain evidence="7">I ESC-2004</strain>
    </source>
</reference>
<dbReference type="Proteomes" id="UP000014760">
    <property type="component" value="Unassembled WGS sequence"/>
</dbReference>
<evidence type="ECO:0008006" key="8">
    <source>
        <dbReference type="Google" id="ProtNLM"/>
    </source>
</evidence>
<keyword evidence="7" id="KW-1185">Reference proteome</keyword>
<evidence type="ECO:0000256" key="1">
    <source>
        <dbReference type="ARBA" id="ARBA00004123"/>
    </source>
</evidence>
<dbReference type="EnsemblMetazoa" id="CapteT224680">
    <property type="protein sequence ID" value="CapteP224680"/>
    <property type="gene ID" value="CapteG224680"/>
</dbReference>
<protein>
    <recommendedName>
        <fullName evidence="8">Nuclear pore complex protein Nup205</fullName>
    </recommendedName>
</protein>
<dbReference type="InterPro" id="IPR021827">
    <property type="entry name" value="Nup186/Nup192/Nup205"/>
</dbReference>
<organism evidence="5">
    <name type="scientific">Capitella teleta</name>
    <name type="common">Polychaete worm</name>
    <dbReference type="NCBI Taxonomy" id="283909"/>
    <lineage>
        <taxon>Eukaryota</taxon>
        <taxon>Metazoa</taxon>
        <taxon>Spiralia</taxon>
        <taxon>Lophotrochozoa</taxon>
        <taxon>Annelida</taxon>
        <taxon>Polychaeta</taxon>
        <taxon>Sedentaria</taxon>
        <taxon>Scolecida</taxon>
        <taxon>Capitellidae</taxon>
        <taxon>Capitella</taxon>
    </lineage>
</organism>
<accession>R7TWZ3</accession>
<dbReference type="PANTHER" id="PTHR31344">
    <property type="entry name" value="NUCLEAR PORE COMPLEX PROTEIN NUP205"/>
    <property type="match status" value="1"/>
</dbReference>
<dbReference type="HOGENOM" id="CLU_001929_0_0_1"/>
<dbReference type="FunCoup" id="R7TWZ3">
    <property type="interactions" value="1776"/>
</dbReference>
<dbReference type="STRING" id="283909.R7TWZ3"/>
<evidence type="ECO:0000313" key="7">
    <source>
        <dbReference type="Proteomes" id="UP000014760"/>
    </source>
</evidence>
<keyword evidence="3" id="KW-0813">Transport</keyword>
<dbReference type="GO" id="GO:0006999">
    <property type="term" value="P:nuclear pore organization"/>
    <property type="evidence" value="ECO:0007669"/>
    <property type="project" value="TreeGrafter"/>
</dbReference>
<dbReference type="EMBL" id="KB307921">
    <property type="protein sequence ID" value="ELT98428.1"/>
    <property type="molecule type" value="Genomic_DNA"/>
</dbReference>
<comment type="subcellular location">
    <subcellularLocation>
        <location evidence="1">Nucleus</location>
    </subcellularLocation>
</comment>
<gene>
    <name evidence="5" type="ORF">CAPTEDRAFT_224680</name>
</gene>
<evidence type="ECO:0000313" key="6">
    <source>
        <dbReference type="EnsemblMetazoa" id="CapteP224680"/>
    </source>
</evidence>
<evidence type="ECO:0000313" key="5">
    <source>
        <dbReference type="EMBL" id="ELT98428.1"/>
    </source>
</evidence>
<reference evidence="5 7" key="2">
    <citation type="journal article" date="2013" name="Nature">
        <title>Insights into bilaterian evolution from three spiralian genomes.</title>
        <authorList>
            <person name="Simakov O."/>
            <person name="Marletaz F."/>
            <person name="Cho S.J."/>
            <person name="Edsinger-Gonzales E."/>
            <person name="Havlak P."/>
            <person name="Hellsten U."/>
            <person name="Kuo D.H."/>
            <person name="Larsson T."/>
            <person name="Lv J."/>
            <person name="Arendt D."/>
            <person name="Savage R."/>
            <person name="Osoegawa K."/>
            <person name="de Jong P."/>
            <person name="Grimwood J."/>
            <person name="Chapman J.A."/>
            <person name="Shapiro H."/>
            <person name="Aerts A."/>
            <person name="Otillar R.P."/>
            <person name="Terry A.Y."/>
            <person name="Boore J.L."/>
            <person name="Grigoriev I.V."/>
            <person name="Lindberg D.R."/>
            <person name="Seaver E.C."/>
            <person name="Weisblat D.A."/>
            <person name="Putnam N.H."/>
            <person name="Rokhsar D.S."/>
        </authorList>
    </citation>
    <scope>NUCLEOTIDE SEQUENCE</scope>
    <source>
        <strain evidence="5 7">I ESC-2004</strain>
    </source>
</reference>
<keyword evidence="4" id="KW-0539">Nucleus</keyword>
<evidence type="ECO:0000256" key="3">
    <source>
        <dbReference type="ARBA" id="ARBA00022448"/>
    </source>
</evidence>
<dbReference type="EMBL" id="AMQN01010470">
    <property type="status" value="NOT_ANNOTATED_CDS"/>
    <property type="molecule type" value="Genomic_DNA"/>
</dbReference>
<dbReference type="GO" id="GO:0044611">
    <property type="term" value="C:nuclear pore inner ring"/>
    <property type="evidence" value="ECO:0007669"/>
    <property type="project" value="TreeGrafter"/>
</dbReference>
<dbReference type="PANTHER" id="PTHR31344:SF0">
    <property type="entry name" value="NUCLEAR PORE COMPLEX PROTEIN NUP205"/>
    <property type="match status" value="1"/>
</dbReference>
<dbReference type="OMA" id="WSQMFAE"/>
<dbReference type="Pfam" id="PF11894">
    <property type="entry name" value="Nup192"/>
    <property type="match status" value="1"/>
</dbReference>
<reference evidence="6" key="3">
    <citation type="submission" date="2015-06" db="UniProtKB">
        <authorList>
            <consortium name="EnsemblMetazoa"/>
        </authorList>
    </citation>
    <scope>IDENTIFICATION</scope>
</reference>
<name>R7TWZ3_CAPTE</name>